<feature type="region of interest" description="Disordered" evidence="1">
    <location>
        <begin position="178"/>
        <end position="199"/>
    </location>
</feature>
<evidence type="ECO:0000256" key="1">
    <source>
        <dbReference type="SAM" id="MobiDB-lite"/>
    </source>
</evidence>
<feature type="compositionally biased region" description="Polar residues" evidence="1">
    <location>
        <begin position="190"/>
        <end position="199"/>
    </location>
</feature>
<name>A0AAE1CFI8_9PEZI</name>
<accession>A0AAE1CFI8</accession>
<sequence>MGVSPPWPCCPARNLVRVRACGSQQPFGDLCNSILQGSKWLILSAPPPLLPAAAWKVCLTSAVSCGTKSHRATYRCTGTNVGDIALVAADKACQDHVPRFLLKVLTSQRSHPPTPSSLLGWVVERVLEGKTAKPIQIKTKTQVHCRSWDGDGEPIAVAGLHVSCAVYRALSHPPPPEAHLMDPYSLPNPRIQSPNRIDK</sequence>
<gene>
    <name evidence="2" type="ORF">B0T22DRAFT_10979</name>
</gene>
<dbReference type="EMBL" id="JAULSO010000001">
    <property type="protein sequence ID" value="KAK3692348.1"/>
    <property type="molecule type" value="Genomic_DNA"/>
</dbReference>
<proteinExistence type="predicted"/>
<comment type="caution">
    <text evidence="2">The sequence shown here is derived from an EMBL/GenBank/DDBJ whole genome shotgun (WGS) entry which is preliminary data.</text>
</comment>
<dbReference type="AlphaFoldDB" id="A0AAE1CFI8"/>
<keyword evidence="3" id="KW-1185">Reference proteome</keyword>
<protein>
    <submittedName>
        <fullName evidence="2">Uncharacterized protein</fullName>
    </submittedName>
</protein>
<evidence type="ECO:0000313" key="3">
    <source>
        <dbReference type="Proteomes" id="UP001270362"/>
    </source>
</evidence>
<dbReference type="Proteomes" id="UP001270362">
    <property type="component" value="Unassembled WGS sequence"/>
</dbReference>
<reference evidence="2" key="1">
    <citation type="journal article" date="2023" name="Mol. Phylogenet. Evol.">
        <title>Genome-scale phylogeny and comparative genomics of the fungal order Sordariales.</title>
        <authorList>
            <person name="Hensen N."/>
            <person name="Bonometti L."/>
            <person name="Westerberg I."/>
            <person name="Brannstrom I.O."/>
            <person name="Guillou S."/>
            <person name="Cros-Aarteil S."/>
            <person name="Calhoun S."/>
            <person name="Haridas S."/>
            <person name="Kuo A."/>
            <person name="Mondo S."/>
            <person name="Pangilinan J."/>
            <person name="Riley R."/>
            <person name="LaButti K."/>
            <person name="Andreopoulos B."/>
            <person name="Lipzen A."/>
            <person name="Chen C."/>
            <person name="Yan M."/>
            <person name="Daum C."/>
            <person name="Ng V."/>
            <person name="Clum A."/>
            <person name="Steindorff A."/>
            <person name="Ohm R.A."/>
            <person name="Martin F."/>
            <person name="Silar P."/>
            <person name="Natvig D.O."/>
            <person name="Lalanne C."/>
            <person name="Gautier V."/>
            <person name="Ament-Velasquez S.L."/>
            <person name="Kruys A."/>
            <person name="Hutchinson M.I."/>
            <person name="Powell A.J."/>
            <person name="Barry K."/>
            <person name="Miller A.N."/>
            <person name="Grigoriev I.V."/>
            <person name="Debuchy R."/>
            <person name="Gladieux P."/>
            <person name="Hiltunen Thoren M."/>
            <person name="Johannesson H."/>
        </authorList>
    </citation>
    <scope>NUCLEOTIDE SEQUENCE</scope>
    <source>
        <strain evidence="2">CBS 314.62</strain>
    </source>
</reference>
<organism evidence="2 3">
    <name type="scientific">Podospora appendiculata</name>
    <dbReference type="NCBI Taxonomy" id="314037"/>
    <lineage>
        <taxon>Eukaryota</taxon>
        <taxon>Fungi</taxon>
        <taxon>Dikarya</taxon>
        <taxon>Ascomycota</taxon>
        <taxon>Pezizomycotina</taxon>
        <taxon>Sordariomycetes</taxon>
        <taxon>Sordariomycetidae</taxon>
        <taxon>Sordariales</taxon>
        <taxon>Podosporaceae</taxon>
        <taxon>Podospora</taxon>
    </lineage>
</organism>
<evidence type="ECO:0000313" key="2">
    <source>
        <dbReference type="EMBL" id="KAK3692348.1"/>
    </source>
</evidence>
<reference evidence="2" key="2">
    <citation type="submission" date="2023-06" db="EMBL/GenBank/DDBJ databases">
        <authorList>
            <consortium name="Lawrence Berkeley National Laboratory"/>
            <person name="Haridas S."/>
            <person name="Hensen N."/>
            <person name="Bonometti L."/>
            <person name="Westerberg I."/>
            <person name="Brannstrom I.O."/>
            <person name="Guillou S."/>
            <person name="Cros-Aarteil S."/>
            <person name="Calhoun S."/>
            <person name="Kuo A."/>
            <person name="Mondo S."/>
            <person name="Pangilinan J."/>
            <person name="Riley R."/>
            <person name="Labutti K."/>
            <person name="Andreopoulos B."/>
            <person name="Lipzen A."/>
            <person name="Chen C."/>
            <person name="Yanf M."/>
            <person name="Daum C."/>
            <person name="Ng V."/>
            <person name="Clum A."/>
            <person name="Steindorff A."/>
            <person name="Ohm R."/>
            <person name="Martin F."/>
            <person name="Silar P."/>
            <person name="Natvig D."/>
            <person name="Lalanne C."/>
            <person name="Gautier V."/>
            <person name="Ament-Velasquez S.L."/>
            <person name="Kruys A."/>
            <person name="Hutchinson M.I."/>
            <person name="Powell A.J."/>
            <person name="Barry K."/>
            <person name="Miller A.N."/>
            <person name="Grigoriev I.V."/>
            <person name="Debuchy R."/>
            <person name="Gladieux P."/>
            <person name="Thoren M.H."/>
            <person name="Johannesson H."/>
        </authorList>
    </citation>
    <scope>NUCLEOTIDE SEQUENCE</scope>
    <source>
        <strain evidence="2">CBS 314.62</strain>
    </source>
</reference>